<name>A0AAD5CN65_AMBAR</name>
<accession>A0AAD5CN65</accession>
<evidence type="ECO:0000259" key="1">
    <source>
        <dbReference type="Pfam" id="PF14228"/>
    </source>
</evidence>
<dbReference type="GO" id="GO:0030427">
    <property type="term" value="C:site of polarized growth"/>
    <property type="evidence" value="ECO:0007669"/>
    <property type="project" value="TreeGrafter"/>
</dbReference>
<dbReference type="Proteomes" id="UP001206925">
    <property type="component" value="Unassembled WGS sequence"/>
</dbReference>
<sequence>MDLSKDEAEPMLMVDVFEENGDDIVQSCYWESNRESDVAPPDATLEVMLSENHDKNRWARCLSELVKYGALLCPCSVQEAKVQITKRLALVTPAELGGKAHQVQDADNKLDQWLMYAVFACSCPPGREVSGAAATRELFYLVIPSLKSGCEASVHAAIMALGRSHLEVCEIMFSELASFMDEISLETEGKSKWKIQKARREELRIHISNIYRTVAENIWPGMLACKPVFRLHYLKY</sequence>
<comment type="caution">
    <text evidence="2">The sequence shown here is derived from an EMBL/GenBank/DDBJ whole genome shotgun (WGS) entry which is preliminary data.</text>
</comment>
<dbReference type="EMBL" id="JAMZMK010007572">
    <property type="protein sequence ID" value="KAI7744180.1"/>
    <property type="molecule type" value="Genomic_DNA"/>
</dbReference>
<keyword evidence="3" id="KW-1185">Reference proteome</keyword>
<feature type="domain" description="Cell morphogenesis central region" evidence="1">
    <location>
        <begin position="5"/>
        <end position="236"/>
    </location>
</feature>
<proteinExistence type="predicted"/>
<dbReference type="Pfam" id="PF14228">
    <property type="entry name" value="MOR2-PAG1_mid"/>
    <property type="match status" value="1"/>
</dbReference>
<dbReference type="AlphaFoldDB" id="A0AAD5CN65"/>
<dbReference type="GO" id="GO:0005938">
    <property type="term" value="C:cell cortex"/>
    <property type="evidence" value="ECO:0007669"/>
    <property type="project" value="TreeGrafter"/>
</dbReference>
<evidence type="ECO:0000313" key="2">
    <source>
        <dbReference type="EMBL" id="KAI7744180.1"/>
    </source>
</evidence>
<organism evidence="2 3">
    <name type="scientific">Ambrosia artemisiifolia</name>
    <name type="common">Common ragweed</name>
    <dbReference type="NCBI Taxonomy" id="4212"/>
    <lineage>
        <taxon>Eukaryota</taxon>
        <taxon>Viridiplantae</taxon>
        <taxon>Streptophyta</taxon>
        <taxon>Embryophyta</taxon>
        <taxon>Tracheophyta</taxon>
        <taxon>Spermatophyta</taxon>
        <taxon>Magnoliopsida</taxon>
        <taxon>eudicotyledons</taxon>
        <taxon>Gunneridae</taxon>
        <taxon>Pentapetalae</taxon>
        <taxon>asterids</taxon>
        <taxon>campanulids</taxon>
        <taxon>Asterales</taxon>
        <taxon>Asteraceae</taxon>
        <taxon>Asteroideae</taxon>
        <taxon>Heliantheae alliance</taxon>
        <taxon>Heliantheae</taxon>
        <taxon>Ambrosia</taxon>
    </lineage>
</organism>
<evidence type="ECO:0000313" key="3">
    <source>
        <dbReference type="Proteomes" id="UP001206925"/>
    </source>
</evidence>
<feature type="non-terminal residue" evidence="2">
    <location>
        <position position="236"/>
    </location>
</feature>
<reference evidence="2" key="1">
    <citation type="submission" date="2022-06" db="EMBL/GenBank/DDBJ databases">
        <title>Uncovering the hologenomic basis of an extraordinary plant invasion.</title>
        <authorList>
            <person name="Bieker V.C."/>
            <person name="Martin M.D."/>
            <person name="Gilbert T."/>
            <person name="Hodgins K."/>
            <person name="Battlay P."/>
            <person name="Petersen B."/>
            <person name="Wilson J."/>
        </authorList>
    </citation>
    <scope>NUCLEOTIDE SEQUENCE</scope>
    <source>
        <strain evidence="2">AA19_3_7</strain>
        <tissue evidence="2">Leaf</tissue>
    </source>
</reference>
<dbReference type="InterPro" id="IPR029473">
    <property type="entry name" value="MOR2-PAG1_mid"/>
</dbReference>
<dbReference type="InterPro" id="IPR039867">
    <property type="entry name" value="Furry/Tao3/Mor2"/>
</dbReference>
<gene>
    <name evidence="2" type="ORF">M8C21_020798</name>
</gene>
<dbReference type="PANTHER" id="PTHR12295">
    <property type="entry name" value="FURRY-RELATED"/>
    <property type="match status" value="1"/>
</dbReference>
<dbReference type="GO" id="GO:0000902">
    <property type="term" value="P:cell morphogenesis"/>
    <property type="evidence" value="ECO:0007669"/>
    <property type="project" value="InterPro"/>
</dbReference>
<dbReference type="PANTHER" id="PTHR12295:SF33">
    <property type="entry name" value="ARMADILLO-TYPE FOLD PROTEIN-RELATED"/>
    <property type="match status" value="1"/>
</dbReference>
<protein>
    <recommendedName>
        <fullName evidence="1">Cell morphogenesis central region domain-containing protein</fullName>
    </recommendedName>
</protein>